<accession>A0ACC6Q4Y8</accession>
<name>A0ACC6Q4Y8_9ACTN</name>
<proteinExistence type="predicted"/>
<dbReference type="Proteomes" id="UP001377168">
    <property type="component" value="Unassembled WGS sequence"/>
</dbReference>
<sequence>MSTTPELRTDWRSWIDTPVRWAGLAAGVVVNRLVTFSPESDVDLLYAIPVLGICAVGGVLLADVVAHPAAHGVRQASVTPRRIRDHIPRGPASTLLVQALLLVVLLVVAVATASTDAAGHAGRAVAAACGGRDQLVGPWPGPYYAWPVLGGLAVGTAVCAATLRRITMRAADDEQRRVRARATVGPWGLLTAAPLFAVSLTMATAMLSLSCGGWMETVSLWGLGIVAFVSALTAGWCLGALLLPQAHIKERP</sequence>
<keyword evidence="2" id="KW-1185">Reference proteome</keyword>
<reference evidence="1" key="1">
    <citation type="submission" date="2024-03" db="EMBL/GenBank/DDBJ databases">
        <title>Novel Streptomyces species of biotechnological and ecological value are a feature of Machair soil.</title>
        <authorList>
            <person name="Prole J.R."/>
            <person name="Goodfellow M."/>
            <person name="Allenby N."/>
            <person name="Ward A.C."/>
        </authorList>
    </citation>
    <scope>NUCLEOTIDE SEQUENCE</scope>
    <source>
        <strain evidence="1">MS2.AVA.5</strain>
    </source>
</reference>
<comment type="caution">
    <text evidence="1">The sequence shown here is derived from an EMBL/GenBank/DDBJ whole genome shotgun (WGS) entry which is preliminary data.</text>
</comment>
<dbReference type="EMBL" id="JBBKAJ010000022">
    <property type="protein sequence ID" value="MEJ8638793.1"/>
    <property type="molecule type" value="Genomic_DNA"/>
</dbReference>
<evidence type="ECO:0000313" key="1">
    <source>
        <dbReference type="EMBL" id="MEJ8638793.1"/>
    </source>
</evidence>
<evidence type="ECO:0000313" key="2">
    <source>
        <dbReference type="Proteomes" id="UP001377168"/>
    </source>
</evidence>
<protein>
    <submittedName>
        <fullName evidence="1">Uncharacterized protein</fullName>
    </submittedName>
</protein>
<organism evidence="1 2">
    <name type="scientific">Streptomyces achmelvichensis</name>
    <dbReference type="NCBI Taxonomy" id="3134111"/>
    <lineage>
        <taxon>Bacteria</taxon>
        <taxon>Bacillati</taxon>
        <taxon>Actinomycetota</taxon>
        <taxon>Actinomycetes</taxon>
        <taxon>Kitasatosporales</taxon>
        <taxon>Streptomycetaceae</taxon>
        <taxon>Streptomyces</taxon>
    </lineage>
</organism>
<gene>
    <name evidence="1" type="ORF">WKI67_36120</name>
</gene>